<dbReference type="InterPro" id="IPR003959">
    <property type="entry name" value="ATPase_AAA_core"/>
</dbReference>
<dbReference type="GO" id="GO:0006515">
    <property type="term" value="P:protein quality control for misfolded or incompletely synthesized proteins"/>
    <property type="evidence" value="ECO:0007669"/>
    <property type="project" value="TreeGrafter"/>
</dbReference>
<evidence type="ECO:0000313" key="4">
    <source>
        <dbReference type="Proteomes" id="UP000093129"/>
    </source>
</evidence>
<dbReference type="InterPro" id="IPR027065">
    <property type="entry name" value="Lon_Prtase"/>
</dbReference>
<proteinExistence type="predicted"/>
<feature type="domain" description="AAA+ ATPase" evidence="2">
    <location>
        <begin position="313"/>
        <end position="463"/>
    </location>
</feature>
<dbReference type="GO" id="GO:0004252">
    <property type="term" value="F:serine-type endopeptidase activity"/>
    <property type="evidence" value="ECO:0007669"/>
    <property type="project" value="InterPro"/>
</dbReference>
<dbReference type="SUPFAM" id="SSF52540">
    <property type="entry name" value="P-loop containing nucleoside triphosphate hydrolases"/>
    <property type="match status" value="1"/>
</dbReference>
<organism evidence="3 4">
    <name type="scientific">Acidithiobacillus ferrivorans</name>
    <dbReference type="NCBI Taxonomy" id="160808"/>
    <lineage>
        <taxon>Bacteria</taxon>
        <taxon>Pseudomonadati</taxon>
        <taxon>Pseudomonadota</taxon>
        <taxon>Acidithiobacillia</taxon>
        <taxon>Acidithiobacillales</taxon>
        <taxon>Acidithiobacillaceae</taxon>
        <taxon>Acidithiobacillus</taxon>
    </lineage>
</organism>
<sequence length="571" mass="63071">MIRFLGKQKKSGLSETGGGHIGRTEPTLDRSLFDVRPVSATGQRLAHEMGSIYSFVNRAEWPRKRAEYQDYLDTQIMLFDRYPDMILIQDVQNFIVVAGRYLWGTEQTGHPDLRYQDAVLRLTAPFEPFIDNISSALFIYQERLRKVPPADIPRPAPDPDLPCLDAQIRGLEDMLEALEEDPLDEDPLAEDQMDALLMKDKVSPAPDSTPCPGVPGPVRRLHEDHPELSDRWVSLGNAALRHGAFRCASPDFLMADAEDVHQWRSGMDLDFPHFREVTQYLYGQLLIHAENRVAPGGVAPVAASMADTGQPLTFPPLLLLGEAGIGKTTYLRRVARDLHLPFAMQSMAGVSGGFVLTGSDSGWKTSKPGWIFLTFLELHTLNPILMLDEVDKASSGGGNHQNVQEVLLTLLERDTATRFVDEYLSYLQVDLSRVSFVATANDRSGMSAPLLSRFQVMEVPTPSHVQRRTIARNVYLDMVASMGLTRVMQPMISDATLDAVLNGTTGNGNLRDLRGVLRVALGNAMIRASHVSGASRPITHSPAGVCNPPCMVLIPEDVAASRSPRNMGFTH</sequence>
<dbReference type="Gene3D" id="3.40.50.300">
    <property type="entry name" value="P-loop containing nucleotide triphosphate hydrolases"/>
    <property type="match status" value="1"/>
</dbReference>
<dbReference type="Pfam" id="PF00004">
    <property type="entry name" value="AAA"/>
    <property type="match status" value="1"/>
</dbReference>
<accession>A0A1B9C0F9</accession>
<dbReference type="EMBL" id="MASQ01000065">
    <property type="protein sequence ID" value="OCB03452.1"/>
    <property type="molecule type" value="Genomic_DNA"/>
</dbReference>
<dbReference type="GO" id="GO:0005524">
    <property type="term" value="F:ATP binding"/>
    <property type="evidence" value="ECO:0007669"/>
    <property type="project" value="InterPro"/>
</dbReference>
<reference evidence="3 4" key="1">
    <citation type="submission" date="2016-07" db="EMBL/GenBank/DDBJ databases">
        <title>Draft genome of a psychrotolerant acidophile Acidithiobacillus ferrivorans strain YL15.</title>
        <authorList>
            <person name="Peng T."/>
            <person name="Ma L."/>
            <person name="Nan M."/>
            <person name="An N."/>
            <person name="Wang M."/>
            <person name="Qiu G."/>
            <person name="Zeng W."/>
        </authorList>
    </citation>
    <scope>NUCLEOTIDE SEQUENCE [LARGE SCALE GENOMIC DNA]</scope>
    <source>
        <strain evidence="3 4">YL15</strain>
    </source>
</reference>
<evidence type="ECO:0000256" key="1">
    <source>
        <dbReference type="SAM" id="MobiDB-lite"/>
    </source>
</evidence>
<dbReference type="PANTHER" id="PTHR43718:SF2">
    <property type="entry name" value="LON PROTEASE HOMOLOG, MITOCHONDRIAL"/>
    <property type="match status" value="1"/>
</dbReference>
<name>A0A1B9C0F9_9PROT</name>
<dbReference type="SMART" id="SM00382">
    <property type="entry name" value="AAA"/>
    <property type="match status" value="1"/>
</dbReference>
<dbReference type="InterPro" id="IPR027417">
    <property type="entry name" value="P-loop_NTPase"/>
</dbReference>
<feature type="region of interest" description="Disordered" evidence="1">
    <location>
        <begin position="1"/>
        <end position="25"/>
    </location>
</feature>
<comment type="caution">
    <text evidence="3">The sequence shown here is derived from an EMBL/GenBank/DDBJ whole genome shotgun (WGS) entry which is preliminary data.</text>
</comment>
<gene>
    <name evidence="3" type="ORF">BBC27_07775</name>
</gene>
<feature type="compositionally biased region" description="Basic residues" evidence="1">
    <location>
        <begin position="1"/>
        <end position="10"/>
    </location>
</feature>
<evidence type="ECO:0000259" key="2">
    <source>
        <dbReference type="SMART" id="SM00382"/>
    </source>
</evidence>
<dbReference type="Proteomes" id="UP000093129">
    <property type="component" value="Unassembled WGS sequence"/>
</dbReference>
<dbReference type="InterPro" id="IPR003593">
    <property type="entry name" value="AAA+_ATPase"/>
</dbReference>
<dbReference type="GO" id="GO:0016887">
    <property type="term" value="F:ATP hydrolysis activity"/>
    <property type="evidence" value="ECO:0007669"/>
    <property type="project" value="InterPro"/>
</dbReference>
<evidence type="ECO:0000313" key="3">
    <source>
        <dbReference type="EMBL" id="OCB03452.1"/>
    </source>
</evidence>
<dbReference type="AlphaFoldDB" id="A0A1B9C0F9"/>
<dbReference type="PANTHER" id="PTHR43718">
    <property type="entry name" value="LON PROTEASE"/>
    <property type="match status" value="1"/>
</dbReference>
<dbReference type="GO" id="GO:0004176">
    <property type="term" value="F:ATP-dependent peptidase activity"/>
    <property type="evidence" value="ECO:0007669"/>
    <property type="project" value="InterPro"/>
</dbReference>
<protein>
    <recommendedName>
        <fullName evidence="2">AAA+ ATPase domain-containing protein</fullName>
    </recommendedName>
</protein>